<dbReference type="EC" id="3.1.1.3" evidence="1"/>
<dbReference type="PANTHER" id="PTHR37946">
    <property type="entry name" value="SLL1969 PROTEIN"/>
    <property type="match status" value="1"/>
</dbReference>
<proteinExistence type="predicted"/>
<dbReference type="PANTHER" id="PTHR37946:SF1">
    <property type="entry name" value="SLL1969 PROTEIN"/>
    <property type="match status" value="1"/>
</dbReference>
<name>A0A6J4L8U6_9CYAN</name>
<dbReference type="InterPro" id="IPR029058">
    <property type="entry name" value="AB_hydrolase_fold"/>
</dbReference>
<protein>
    <submittedName>
        <fullName evidence="1">Lipase family protein, sll1969 homolog</fullName>
        <ecNumber evidence="1">3.1.1.3</ecNumber>
    </submittedName>
</protein>
<dbReference type="AlphaFoldDB" id="A0A6J4L8U6"/>
<dbReference type="Gene3D" id="3.40.50.1820">
    <property type="entry name" value="alpha/beta hydrolase"/>
    <property type="match status" value="1"/>
</dbReference>
<dbReference type="EMBL" id="CADCTY010000594">
    <property type="protein sequence ID" value="CAA9326929.1"/>
    <property type="molecule type" value="Genomic_DNA"/>
</dbReference>
<dbReference type="SUPFAM" id="SSF53474">
    <property type="entry name" value="alpha/beta-Hydrolases"/>
    <property type="match status" value="1"/>
</dbReference>
<sequence>MNCSPLHNPVLLIHGLHDTTRIFQTLSTYLARRGWSTYSFNLKPNNGDAPLEQLAQQVVDYVDKTFSPKERLDLVGLSMGGLVSRYYIQQLGGIERAQRFVTLGTPHHGTWVAYLSRRSGCMQMRPQSDFLQQLNQDVELLEKLKFTSIWTPFDLMIVPATSSQMPIGREARVWVLGHNWVVTSALGLKAIAQALA</sequence>
<gene>
    <name evidence="1" type="ORF">AVDCRST_MAG94-1720</name>
</gene>
<accession>A0A6J4L8U6</accession>
<dbReference type="GO" id="GO:0004806">
    <property type="term" value="F:triacylglycerol lipase activity"/>
    <property type="evidence" value="ECO:0007669"/>
    <property type="project" value="UniProtKB-EC"/>
</dbReference>
<organism evidence="1">
    <name type="scientific">uncultured Leptolyngbya sp</name>
    <dbReference type="NCBI Taxonomy" id="332963"/>
    <lineage>
        <taxon>Bacteria</taxon>
        <taxon>Bacillati</taxon>
        <taxon>Cyanobacteriota</taxon>
        <taxon>Cyanophyceae</taxon>
        <taxon>Leptolyngbyales</taxon>
        <taxon>Leptolyngbyaceae</taxon>
        <taxon>Leptolyngbya group</taxon>
        <taxon>Leptolyngbya</taxon>
        <taxon>environmental samples</taxon>
    </lineage>
</organism>
<dbReference type="Pfam" id="PF02089">
    <property type="entry name" value="Palm_thioest"/>
    <property type="match status" value="1"/>
</dbReference>
<evidence type="ECO:0000313" key="1">
    <source>
        <dbReference type="EMBL" id="CAA9326929.1"/>
    </source>
</evidence>
<reference evidence="1" key="1">
    <citation type="submission" date="2020-02" db="EMBL/GenBank/DDBJ databases">
        <authorList>
            <person name="Meier V. D."/>
        </authorList>
    </citation>
    <scope>NUCLEOTIDE SEQUENCE</scope>
    <source>
        <strain evidence="1">AVDCRST_MAG94</strain>
    </source>
</reference>
<keyword evidence="1" id="KW-0378">Hydrolase</keyword>